<dbReference type="Proteomes" id="UP000288079">
    <property type="component" value="Unassembled WGS sequence"/>
</dbReference>
<accession>A0A401LVC8</accession>
<dbReference type="EMBL" id="BHWB01000006">
    <property type="protein sequence ID" value="GCB35473.1"/>
    <property type="molecule type" value="Genomic_DNA"/>
</dbReference>
<evidence type="ECO:0000313" key="2">
    <source>
        <dbReference type="Proteomes" id="UP000288079"/>
    </source>
</evidence>
<keyword evidence="2" id="KW-1185">Reference proteome</keyword>
<reference evidence="1 2" key="1">
    <citation type="submission" date="2018-10" db="EMBL/GenBank/DDBJ databases">
        <title>Draft Genome Sequence of Bacteroides sp. KCTC 15687.</title>
        <authorList>
            <person name="Yu S.Y."/>
            <person name="Kim J.S."/>
            <person name="Oh B.S."/>
            <person name="Park S.H."/>
            <person name="Kang S.W."/>
            <person name="Park J.E."/>
            <person name="Choi S.H."/>
            <person name="Han K.I."/>
            <person name="Lee K.C."/>
            <person name="Eom M.K."/>
            <person name="Suh M.K."/>
            <person name="Lee D.H."/>
            <person name="Yoon H."/>
            <person name="Kim B."/>
            <person name="Yang S.J."/>
            <person name="Lee J.S."/>
            <person name="Lee J.H."/>
        </authorList>
    </citation>
    <scope>NUCLEOTIDE SEQUENCE [LARGE SCALE GENOMIC DNA]</scope>
    <source>
        <strain evidence="1 2">KCTC 15687</strain>
    </source>
</reference>
<dbReference type="AlphaFoldDB" id="A0A401LVC8"/>
<dbReference type="GO" id="GO:0006629">
    <property type="term" value="P:lipid metabolic process"/>
    <property type="evidence" value="ECO:0007669"/>
    <property type="project" value="InterPro"/>
</dbReference>
<dbReference type="RefSeq" id="WP_235016795.1">
    <property type="nucleotide sequence ID" value="NZ_BHWB01000006.1"/>
</dbReference>
<dbReference type="Gene3D" id="3.20.20.190">
    <property type="entry name" value="Phosphatidylinositol (PI) phosphodiesterase"/>
    <property type="match status" value="1"/>
</dbReference>
<protein>
    <submittedName>
        <fullName evidence="1">Uncharacterized protein</fullName>
    </submittedName>
</protein>
<dbReference type="GO" id="GO:0008081">
    <property type="term" value="F:phosphoric diester hydrolase activity"/>
    <property type="evidence" value="ECO:0007669"/>
    <property type="project" value="InterPro"/>
</dbReference>
<name>A0A401LVC8_9BACE</name>
<proteinExistence type="predicted"/>
<sequence>MIAYVEPAITPENQKICEMLRARGLHCMISVASTHDKLKTKEERAAEYKEEINKRPDIIESDIPAEVWKVLQLGK</sequence>
<gene>
    <name evidence="1" type="ORF">KGMB02408_24180</name>
</gene>
<dbReference type="InterPro" id="IPR017946">
    <property type="entry name" value="PLC-like_Pdiesterase_TIM-brl"/>
</dbReference>
<evidence type="ECO:0000313" key="1">
    <source>
        <dbReference type="EMBL" id="GCB35473.1"/>
    </source>
</evidence>
<comment type="caution">
    <text evidence="1">The sequence shown here is derived from an EMBL/GenBank/DDBJ whole genome shotgun (WGS) entry which is preliminary data.</text>
</comment>
<organism evidence="1 2">
    <name type="scientific">Bacteroides faecalis</name>
    <dbReference type="NCBI Taxonomy" id="2447885"/>
    <lineage>
        <taxon>Bacteria</taxon>
        <taxon>Pseudomonadati</taxon>
        <taxon>Bacteroidota</taxon>
        <taxon>Bacteroidia</taxon>
        <taxon>Bacteroidales</taxon>
        <taxon>Bacteroidaceae</taxon>
        <taxon>Bacteroides</taxon>
    </lineage>
</organism>